<dbReference type="PROSITE" id="PS51891">
    <property type="entry name" value="CENP_V_GFA"/>
    <property type="match status" value="1"/>
</dbReference>
<keyword evidence="3" id="KW-0862">Zinc</keyword>
<comment type="similarity">
    <text evidence="1">Belongs to the Gfa family.</text>
</comment>
<evidence type="ECO:0000313" key="6">
    <source>
        <dbReference type="EMBL" id="KAG9697860.1"/>
    </source>
</evidence>
<dbReference type="Gene3D" id="3.90.1590.10">
    <property type="entry name" value="glutathione-dependent formaldehyde- activating enzyme (gfa)"/>
    <property type="match status" value="1"/>
</dbReference>
<dbReference type="AlphaFoldDB" id="A0A9P8JDP7"/>
<feature type="domain" description="CENP-V/GFA" evidence="5">
    <location>
        <begin position="37"/>
        <end position="149"/>
    </location>
</feature>
<dbReference type="Pfam" id="PF04828">
    <property type="entry name" value="GFA"/>
    <property type="match status" value="1"/>
</dbReference>
<dbReference type="Proteomes" id="UP000779574">
    <property type="component" value="Unassembled WGS sequence"/>
</dbReference>
<evidence type="ECO:0000313" key="7">
    <source>
        <dbReference type="Proteomes" id="UP000779574"/>
    </source>
</evidence>
<gene>
    <name evidence="6" type="ORF">KCU76_g2687</name>
</gene>
<evidence type="ECO:0000256" key="3">
    <source>
        <dbReference type="ARBA" id="ARBA00022833"/>
    </source>
</evidence>
<feature type="non-terminal residue" evidence="6">
    <location>
        <position position="169"/>
    </location>
</feature>
<dbReference type="GO" id="GO:0046872">
    <property type="term" value="F:metal ion binding"/>
    <property type="evidence" value="ECO:0007669"/>
    <property type="project" value="UniProtKB-KW"/>
</dbReference>
<dbReference type="InterPro" id="IPR011057">
    <property type="entry name" value="Mss4-like_sf"/>
</dbReference>
<organism evidence="6 7">
    <name type="scientific">Aureobasidium melanogenum</name>
    <name type="common">Aureobasidium pullulans var. melanogenum</name>
    <dbReference type="NCBI Taxonomy" id="46634"/>
    <lineage>
        <taxon>Eukaryota</taxon>
        <taxon>Fungi</taxon>
        <taxon>Dikarya</taxon>
        <taxon>Ascomycota</taxon>
        <taxon>Pezizomycotina</taxon>
        <taxon>Dothideomycetes</taxon>
        <taxon>Dothideomycetidae</taxon>
        <taxon>Dothideales</taxon>
        <taxon>Saccotheciaceae</taxon>
        <taxon>Aureobasidium</taxon>
    </lineage>
</organism>
<accession>A0A9P8JDP7</accession>
<dbReference type="PANTHER" id="PTHR33337:SF30">
    <property type="entry name" value="DUF636 DOMAIN PROTEIN (AFU_ORTHOLOGUE AFUA_1G03180)"/>
    <property type="match status" value="1"/>
</dbReference>
<evidence type="ECO:0000256" key="4">
    <source>
        <dbReference type="ARBA" id="ARBA00023239"/>
    </source>
</evidence>
<dbReference type="InterPro" id="IPR006913">
    <property type="entry name" value="CENP-V/GFA"/>
</dbReference>
<dbReference type="EMBL" id="JAHFXF010000066">
    <property type="protein sequence ID" value="KAG9697860.1"/>
    <property type="molecule type" value="Genomic_DNA"/>
</dbReference>
<dbReference type="SUPFAM" id="SSF51316">
    <property type="entry name" value="Mss4-like"/>
    <property type="match status" value="1"/>
</dbReference>
<sequence>MNEDASKLAKDLNAGETEGAILIYTAVDEGKTTITMAKGSCMCGQVHYEYTGEPAVTALCHCTDCQKWTGAAYTSNVVVPRKSFNVTKGKPKDYDAVGASGKINKHWFCSNCGSSLYTELEIMPDMTCVKSGSLDGGAANHDIKVEFYNKDRLGYTKPVEGADQKAEFS</sequence>
<dbReference type="OrthoDB" id="2212170at2759"/>
<keyword evidence="4" id="KW-0456">Lyase</keyword>
<dbReference type="PANTHER" id="PTHR33337">
    <property type="entry name" value="GFA DOMAIN-CONTAINING PROTEIN"/>
    <property type="match status" value="1"/>
</dbReference>
<proteinExistence type="inferred from homology"/>
<name>A0A9P8JDP7_AURME</name>
<protein>
    <recommendedName>
        <fullName evidence="5">CENP-V/GFA domain-containing protein</fullName>
    </recommendedName>
</protein>
<keyword evidence="2" id="KW-0479">Metal-binding</keyword>
<comment type="caution">
    <text evidence="6">The sequence shown here is derived from an EMBL/GenBank/DDBJ whole genome shotgun (WGS) entry which is preliminary data.</text>
</comment>
<reference evidence="6" key="1">
    <citation type="journal article" date="2021" name="J Fungi (Basel)">
        <title>Virulence traits and population genomics of the black yeast Aureobasidium melanogenum.</title>
        <authorList>
            <person name="Cernosa A."/>
            <person name="Sun X."/>
            <person name="Gostincar C."/>
            <person name="Fang C."/>
            <person name="Gunde-Cimerman N."/>
            <person name="Song Z."/>
        </authorList>
    </citation>
    <scope>NUCLEOTIDE SEQUENCE</scope>
    <source>
        <strain evidence="6">EXF-9911</strain>
    </source>
</reference>
<reference evidence="6" key="2">
    <citation type="submission" date="2021-08" db="EMBL/GenBank/DDBJ databases">
        <authorList>
            <person name="Gostincar C."/>
            <person name="Sun X."/>
            <person name="Song Z."/>
            <person name="Gunde-Cimerman N."/>
        </authorList>
    </citation>
    <scope>NUCLEOTIDE SEQUENCE</scope>
    <source>
        <strain evidence="6">EXF-9911</strain>
    </source>
</reference>
<evidence type="ECO:0000256" key="2">
    <source>
        <dbReference type="ARBA" id="ARBA00022723"/>
    </source>
</evidence>
<evidence type="ECO:0000259" key="5">
    <source>
        <dbReference type="PROSITE" id="PS51891"/>
    </source>
</evidence>
<dbReference type="GO" id="GO:0016846">
    <property type="term" value="F:carbon-sulfur lyase activity"/>
    <property type="evidence" value="ECO:0007669"/>
    <property type="project" value="InterPro"/>
</dbReference>
<evidence type="ECO:0000256" key="1">
    <source>
        <dbReference type="ARBA" id="ARBA00005495"/>
    </source>
</evidence>